<comment type="PTM">
    <text evidence="32">Palmitoylation of the transmembrane protein and of Env polyprotein (prior to its proteolytic cleavage) is essential for their association with host cell membrane lipid rafts. Palmitoylation is therefore required for envelope trafficking to classical lipid rafts, but not for viral replication.</text>
</comment>
<keyword evidence="20 32" id="KW-0261">Viral envelope protein</keyword>
<evidence type="ECO:0000259" key="34">
    <source>
        <dbReference type="Pfam" id="PF00516"/>
    </source>
</evidence>
<sequence>MRVRETQRNWLSWWRWGILILGMLMICNTKEENLWVTVYYGVPVWKDASTTLFCASDARTYDPEVHNVWATHACVPTDPNPQEINLGNVTENFNMWKNDMVDQMHEDIISLWDESLKPCVKLTPLCVTLNCTNVNATDSSSTIASNGTSNVNLNNIKEGGIKNCSFNATTVIKDKKKKVHALFYRLDVVPIDGNDGENNTSFRLINCNTSAITQACPKVTFEPIPIHYCAPAGFAILKCNDKQFNGTGPCTNVSTVQCTHGIKPVVTTQLLLNGSTAEGNITIRSENITNNAKNILVQLVTPVNITCIRPGNNTRRSVRIGPGQTFYATDDITGDPRQAHCNVNRTQWDRTLQKVATQLRKHFNTTIIFSNSSGGDLEITTHSFNCGGEFFYCNTSELFNSTWTYNDTKNNTDSQTGSNDNITLPCRIKQIINMWQRTGKAMYAPPIPGIIRCESNITGLILTRDGGVNSTNETFRPGGGDMRDNWRSELYKYKVVKIEPLGVAPSRARRRVVQREKRAVGIGAVFLGFLGAAGSTMGAASMTLTVQARQLLSGIVQQQSNLLKAIEAQQHLLKLTVWGIKQLQARVLAVERYLKDQQLLGIWGCSGKLICTTNVLWNSSWSNKTYGDIWDNMTWLQWDKEISNYTQEIYNLIEEAQNQQEKNEQELLALDKWASLWNWFDISNWLWYIKIFIMIVGGLIGLRIVFAVLSIVNRVRQGYSPLSFQTLIPSQREPDRPERIEEEGGEQDKDRSIRLLNGFLPLVWDDLRNLCLFSYRRLRDLLWIVARTVELLGRRGWEALKYLWNLLKYWGQELKISAITLFDATAITIAGWTDRVIEIAQGAGRAILNVPVRIRQGLERALL</sequence>
<feature type="disulfide bond" evidence="32">
    <location>
        <begin position="239"/>
        <end position="250"/>
    </location>
</feature>
<comment type="subunit">
    <text evidence="32">The mature envelope protein (Env) consists of a homotrimer of non-covalently associated gp120-gp41 heterodimers. The resulting complex protrudes from the virus surface as a spike. There seems to be as few as 10 spikes on the average virion. Surface protein gp120 interacts with host CD4, CCR5 and CXCR4. Gp120 also interacts with the C-type lectins CD209/DC-SIGN and CLEC4M/DC-SIGNR (collectively referred to as DC-SIGN(R)). Gp120 and gp41 interact with GalCer. Gp120 interacts with host ITGA4/ITGB7 complex; on CD4+ T-cells, this interaction results in rapid activation of integrin ITGAL/LFA-1, which facilitates efficient cell-to-cell spreading of HIV-1. Gp120 interacts with cell-associated heparan sulfate; this interaction increases virus infectivity on permissive cells and may be involved in infection of CD4- cells.</text>
</comment>
<keyword evidence="27 32" id="KW-1015">Disulfide bond</keyword>
<evidence type="ECO:0000259" key="35">
    <source>
        <dbReference type="Pfam" id="PF00517"/>
    </source>
</evidence>
<evidence type="ECO:0000256" key="15">
    <source>
        <dbReference type="ARBA" id="ARBA00022703"/>
    </source>
</evidence>
<evidence type="ECO:0000256" key="21">
    <source>
        <dbReference type="ARBA" id="ARBA00022890"/>
    </source>
</evidence>
<proteinExistence type="inferred from homology"/>
<comment type="subcellular location">
    <molecule>Surface protein gp120</molecule>
    <subcellularLocation>
        <location evidence="32">Virion membrane</location>
        <topology evidence="32">Peripheral membrane protein</topology>
    </subcellularLocation>
    <subcellularLocation>
        <location evidence="32">Host cell membrane</location>
        <topology evidence="32">Peripheral membrane protein</topology>
    </subcellularLocation>
    <subcellularLocation>
        <location evidence="32">Host endosome membrane</location>
        <topology evidence="32">Single-pass type I membrane protein</topology>
    </subcellularLocation>
    <text evidence="32">The surface protein is not anchored to the viral envelope, but associates with the extravirion surface through its binding to TM. It is probably concentrated at the site of budding and incorporated into the virions possibly by contacts between the cytoplasmic tail of Env and the N-terminus of Gag.</text>
</comment>
<feature type="domain" description="Human immunodeficiency virus 1 envelope glycoprotein Gp120" evidence="34">
    <location>
        <begin position="34"/>
        <end position="518"/>
    </location>
</feature>
<comment type="caution">
    <text evidence="32 33">Lacks conserved residue(s) required for the propagation of feature annotation.</text>
</comment>
<dbReference type="HAMAP" id="MF_04083">
    <property type="entry name" value="HIV_ENV"/>
    <property type="match status" value="1"/>
</dbReference>
<feature type="lipid moiety-binding region" description="S-palmitoyl cysteine; by host" evidence="32">
    <location>
        <position position="771"/>
    </location>
</feature>
<dbReference type="SUPFAM" id="SSF56502">
    <property type="entry name" value="gp120 core"/>
    <property type="match status" value="2"/>
</dbReference>
<keyword evidence="16 32" id="KW-0732">Signal</keyword>
<keyword evidence="19 32" id="KW-1043">Host membrane</keyword>
<comment type="domain">
    <text evidence="32 33">The 17 amino acids long immunosuppressive region is present in many retroviral envelope proteins. Synthetic peptides derived from this relatively conserved sequence inhibit immune function in vitro and in vivo.</text>
</comment>
<keyword evidence="21 32" id="KW-1164">Virus endocytosis by host</keyword>
<keyword evidence="17 32" id="KW-1161">Viral attachment to host cell</keyword>
<dbReference type="FunFam" id="2.170.40.20:FF:000003">
    <property type="entry name" value="Envelope glycoprotein gp160"/>
    <property type="match status" value="1"/>
</dbReference>
<protein>
    <recommendedName>
        <fullName evidence="32">Envelope glycoprotein gp160</fullName>
    </recommendedName>
    <alternativeName>
        <fullName evidence="32">Env polyprotein</fullName>
    </alternativeName>
    <component>
        <recommendedName>
            <fullName evidence="32">Surface protein gp120</fullName>
            <shortName evidence="32">SU</shortName>
        </recommendedName>
        <alternativeName>
            <fullName evidence="32">Glycoprotein 120</fullName>
            <shortName evidence="32">gp120</shortName>
        </alternativeName>
    </component>
    <component>
        <recommendedName>
            <fullName evidence="32">Transmembrane protein gp41</fullName>
            <shortName evidence="32">TM</shortName>
        </recommendedName>
        <alternativeName>
            <fullName evidence="32">Glycoprotein 41</fullName>
            <shortName evidence="32">gp41</shortName>
        </alternativeName>
    </component>
</protein>
<feature type="coiled-coil region" evidence="32">
    <location>
        <begin position="640"/>
        <end position="674"/>
    </location>
</feature>
<keyword evidence="22 32" id="KW-1133">Transmembrane helix</keyword>
<comment type="subcellular location">
    <molecule>Transmembrane protein gp41</molecule>
    <subcellularLocation>
        <location evidence="32">Virion membrane</location>
        <topology evidence="32">Single-pass type I membrane protein</topology>
    </subcellularLocation>
    <subcellularLocation>
        <location evidence="32">Host cell membrane</location>
        <topology evidence="32">Single-pass type I membrane protein</topology>
    </subcellularLocation>
    <subcellularLocation>
        <location evidence="32">Host endosome membrane</location>
        <topology evidence="32">Single-pass type I membrane protein</topology>
    </subcellularLocation>
    <text evidence="32">It is probably concentrated at the site of budding and incorporated into the virions possibly by contacts between the cytoplasmic tail of Env and the N-terminus of Gag.</text>
</comment>
<comment type="domain">
    <text evidence="32">The CD4-binding region is targeted by the antibody b12.</text>
</comment>
<dbReference type="Gene3D" id="2.170.40.20">
    <property type="entry name" value="Human immunodeficiency virus 1, Gp160, envelope glycoprotein"/>
    <property type="match status" value="2"/>
</dbReference>
<keyword evidence="8 32" id="KW-1170">Fusion of virus membrane with host endosomal membrane</keyword>
<feature type="disulfide bond" evidence="32">
    <location>
        <begin position="393"/>
        <end position="426"/>
    </location>
</feature>
<comment type="subcellular location">
    <subcellularLocation>
        <location evidence="3">Host cell membrane</location>
        <topology evidence="3">Peripheral membrane protein</topology>
    </subcellularLocation>
    <subcellularLocation>
        <location evidence="1">Host cell membrane</location>
        <topology evidence="1">Single-pass type I membrane protein</topology>
    </subcellularLocation>
    <subcellularLocation>
        <location evidence="2">Host endosome membrane</location>
        <topology evidence="2">Peripheral membrane protein</topology>
    </subcellularLocation>
    <subcellularLocation>
        <location evidence="5">Host endosome membrane</location>
        <topology evidence="5">Single-pass type I membrane protein</topology>
    </subcellularLocation>
    <subcellularLocation>
        <location evidence="6">Virion membrane</location>
        <topology evidence="6">Peripheral membrane protein</topology>
    </subcellularLocation>
    <subcellularLocation>
        <location evidence="4">Virion membrane</location>
        <topology evidence="4">Single-pass type I membrane protein</topology>
    </subcellularLocation>
</comment>
<keyword evidence="23 32" id="KW-1039">Host endosome</keyword>
<feature type="disulfide bond" evidence="32">
    <location>
        <begin position="54"/>
        <end position="74"/>
    </location>
</feature>
<dbReference type="GO" id="GO:1903911">
    <property type="term" value="P:positive regulation of receptor clustering"/>
    <property type="evidence" value="ECO:0007669"/>
    <property type="project" value="UniProtKB-UniRule"/>
</dbReference>
<feature type="domain" description="Retroviral envelope protein GP41-like" evidence="35">
    <location>
        <begin position="537"/>
        <end position="728"/>
    </location>
</feature>
<dbReference type="FunFam" id="1.10.287.210:FF:000001">
    <property type="entry name" value="Envelope glycoprotein gp160"/>
    <property type="match status" value="1"/>
</dbReference>
<keyword evidence="26 32" id="KW-0564">Palmitate</keyword>
<evidence type="ECO:0000256" key="2">
    <source>
        <dbReference type="ARBA" id="ARBA00004433"/>
    </source>
</evidence>
<keyword evidence="30 32" id="KW-0449">Lipoprotein</keyword>
<feature type="topological domain" description="Cytoplasmic" evidence="32">
    <location>
        <begin position="713"/>
        <end position="863"/>
    </location>
</feature>
<feature type="disulfide bond" evidence="32">
    <location>
        <begin position="229"/>
        <end position="258"/>
    </location>
</feature>
<organism evidence="36 37">
    <name type="scientific">Human immunodeficiency virus type 1</name>
    <name type="common">HIV-1</name>
    <dbReference type="NCBI Taxonomy" id="11676"/>
    <lineage>
        <taxon>Viruses</taxon>
        <taxon>Riboviria</taxon>
        <taxon>Pararnavirae</taxon>
        <taxon>Artverviricota</taxon>
        <taxon>Revtraviricetes</taxon>
        <taxon>Ortervirales</taxon>
        <taxon>Retroviridae</taxon>
        <taxon>Orthoretrovirinae</taxon>
        <taxon>Lentivirus</taxon>
        <taxon>Lentivirus humimdef1</taxon>
    </lineage>
</organism>
<evidence type="ECO:0000256" key="9">
    <source>
        <dbReference type="ARBA" id="ARBA00022511"/>
    </source>
</evidence>
<keyword evidence="10 32" id="KW-1165">Clathrin-mediated endocytosis of virus by host</keyword>
<accession>A0A0H4LFX9</accession>
<dbReference type="GO" id="GO:0019031">
    <property type="term" value="C:viral envelope"/>
    <property type="evidence" value="ECO:0007669"/>
    <property type="project" value="UniProtKB-KW"/>
</dbReference>
<evidence type="ECO:0000256" key="13">
    <source>
        <dbReference type="ARBA" id="ARBA00022685"/>
    </source>
</evidence>
<dbReference type="GO" id="GO:0039654">
    <property type="term" value="P:fusion of virus membrane with host endosome membrane"/>
    <property type="evidence" value="ECO:0007669"/>
    <property type="project" value="UniProtKB-UniRule"/>
</dbReference>
<dbReference type="CDD" id="cd09909">
    <property type="entry name" value="HIV-1-like_HR1-HR2"/>
    <property type="match status" value="1"/>
</dbReference>
<dbReference type="Pfam" id="PF00516">
    <property type="entry name" value="GP120"/>
    <property type="match status" value="1"/>
</dbReference>
<dbReference type="GO" id="GO:1903908">
    <property type="term" value="P:positive regulation of plasma membrane raft polarization"/>
    <property type="evidence" value="ECO:0007669"/>
    <property type="project" value="UniProtKB-UniRule"/>
</dbReference>
<dbReference type="GO" id="GO:0044175">
    <property type="term" value="C:host cell endosome membrane"/>
    <property type="evidence" value="ECO:0007669"/>
    <property type="project" value="UniProtKB-SubCell"/>
</dbReference>
<keyword evidence="28 32" id="KW-0325">Glycoprotein</keyword>
<evidence type="ECO:0000256" key="33">
    <source>
        <dbReference type="RuleBase" id="RU363095"/>
    </source>
</evidence>
<evidence type="ECO:0000256" key="3">
    <source>
        <dbReference type="ARBA" id="ARBA00004505"/>
    </source>
</evidence>
<feature type="chain" id="PRO_5023361735" description="Envelope glycoprotein gp160" evidence="32">
    <location>
        <begin position="33"/>
        <end position="863"/>
    </location>
</feature>
<evidence type="ECO:0000256" key="4">
    <source>
        <dbReference type="ARBA" id="ARBA00004563"/>
    </source>
</evidence>
<feature type="disulfide bond" evidence="32">
    <location>
        <begin position="605"/>
        <end position="611"/>
    </location>
</feature>
<keyword evidence="11 32" id="KW-0945">Host-virus interaction</keyword>
<keyword evidence="14 32" id="KW-0812">Transmembrane</keyword>
<evidence type="ECO:0000256" key="10">
    <source>
        <dbReference type="ARBA" id="ARBA00022570"/>
    </source>
</evidence>
<evidence type="ECO:0000256" key="32">
    <source>
        <dbReference type="HAMAP-Rule" id="MF_04083"/>
    </source>
</evidence>
<feature type="region of interest" description="CD4-binding loop" evidence="32">
    <location>
        <begin position="372"/>
        <end position="382"/>
    </location>
</feature>
<evidence type="ECO:0000256" key="25">
    <source>
        <dbReference type="ARBA" id="ARBA00023136"/>
    </source>
</evidence>
<evidence type="ECO:0000256" key="20">
    <source>
        <dbReference type="ARBA" id="ARBA00022879"/>
    </source>
</evidence>
<comment type="domain">
    <text evidence="32">Some of the most genetically diverse regions of the viral genome are present in Env. They are called variable regions 1 through 5 (V1 through V5). Coreceptor usage of gp120 is determined mainly by the primary structure of the third variable region (V3) in the outer domain of gp120. The sequence of V3 determines which coreceptor, CCR5 and/or CXCR4 (corresponding to R5/macrophage, X4/T cell and R5X4/T cell and macrophage tropism), is used to trigger the fusion potential of the Env complex, and hence which cells the virus can infect. Binding to CCR5 involves a region adjacent in addition to V3.</text>
</comment>
<comment type="function">
    <text evidence="32">Envelope glycoprotein gp160: Oligomerizes in the host endoplasmic reticulum into predominantly trimers. In a second time, gp160 transits in the host Golgi, where glycosylation is completed. The precursor is then proteolytically cleaved in the trans-Golgi and thereby activated by cellular furin or furin-like proteases to produce gp120 and gp41.</text>
</comment>
<evidence type="ECO:0000256" key="16">
    <source>
        <dbReference type="ARBA" id="ARBA00022729"/>
    </source>
</evidence>
<evidence type="ECO:0000256" key="17">
    <source>
        <dbReference type="ARBA" id="ARBA00022804"/>
    </source>
</evidence>
<feature type="site" description="Cleavage; by host furin" evidence="32">
    <location>
        <begin position="518"/>
        <end position="519"/>
    </location>
</feature>
<dbReference type="SUPFAM" id="SSF58069">
    <property type="entry name" value="Virus ectodomain"/>
    <property type="match status" value="1"/>
</dbReference>
<keyword evidence="24 32" id="KW-0175">Coiled coil</keyword>
<dbReference type="FunFam" id="1.20.5.490:FF:000001">
    <property type="entry name" value="Envelope glycoprotein gp160"/>
    <property type="match status" value="1"/>
</dbReference>
<comment type="miscellaneous">
    <text evidence="32">HIV-1 lineages are divided in three main groups, M (for Major), O (for Outlier), and N (for New, or Non-M, Non-O). The vast majority of strains found worldwide belong to the group M. Group O seems to be endemic to and largely confined to Cameroon and neighboring countries in West Central Africa, where these viruses represent a small minority of HIV-1 strains. The group N is represented by a limited number of isolates from Cameroonian persons. The group M is further subdivided in 9 clades or subtypes (A to D, F to H, J and K).</text>
</comment>
<comment type="PTM">
    <text evidence="32">Highly glycosylated by host. The high number of glycan on the protein is reffered to as 'glycan shield' because it contributes to hide protein sequence from adaptive immune system.</text>
</comment>
<evidence type="ECO:0000256" key="8">
    <source>
        <dbReference type="ARBA" id="ARBA00022510"/>
    </source>
</evidence>
<dbReference type="InterPro" id="IPR000777">
    <property type="entry name" value="HIV1_Gp120"/>
</dbReference>
<keyword evidence="18 32" id="KW-0946">Virion</keyword>
<name>A0A0H4LFX9_HV1</name>
<evidence type="ECO:0000256" key="1">
    <source>
        <dbReference type="ARBA" id="ARBA00004402"/>
    </source>
</evidence>
<comment type="domain">
    <text evidence="32">The membrane proximal external region (MPER) present in gp41 is a tryptophan-rich region recognized by the antibodies 2F5, Z13, and 4E10. MPER seems to play a role in fusion.</text>
</comment>
<evidence type="ECO:0000256" key="23">
    <source>
        <dbReference type="ARBA" id="ARBA00023046"/>
    </source>
</evidence>
<reference evidence="36 37" key="1">
    <citation type="submission" date="2015-01" db="EMBL/GenBank/DDBJ databases">
        <title>Utility of Unbiased Next-Generation Sequencing for HIV Surveillance.</title>
        <authorList>
            <person name="Luk K.-C."/>
            <person name="Berg M.G."/>
            <person name="Naccache S.N."/>
            <person name="Kabre B."/>
            <person name="Federman S."/>
            <person name="Mbanya D."/>
            <person name="Kaptue L."/>
            <person name="Chiu C.Y."/>
            <person name="Brennan C.A."/>
            <person name="Hackett J.Jr."/>
        </authorList>
    </citation>
    <scope>NUCLEOTIDE SEQUENCE [LARGE SCALE GENOMIC DNA]</scope>
    <source>
        <strain evidence="36">469-66</strain>
    </source>
</reference>
<dbReference type="FunFam" id="2.170.40.20:FF:000004">
    <property type="entry name" value="Envelope glycoprotein gp160"/>
    <property type="match status" value="1"/>
</dbReference>
<dbReference type="Gene3D" id="1.10.287.210">
    <property type="match status" value="1"/>
</dbReference>
<feature type="region of interest" description="Immunosuppression" evidence="32">
    <location>
        <begin position="581"/>
        <end position="599"/>
    </location>
</feature>
<dbReference type="InterPro" id="IPR000328">
    <property type="entry name" value="GP41-like"/>
</dbReference>
<dbReference type="GO" id="GO:0055036">
    <property type="term" value="C:virion membrane"/>
    <property type="evidence" value="ECO:0007669"/>
    <property type="project" value="UniProtKB-SubCell"/>
</dbReference>
<evidence type="ECO:0000256" key="22">
    <source>
        <dbReference type="ARBA" id="ARBA00022989"/>
    </source>
</evidence>
<keyword evidence="9 32" id="KW-1032">Host cell membrane</keyword>
<comment type="miscellaneous">
    <text evidence="32">Inhibitors targeting HIV-1 viral envelope proteins are used as antiretroviral drugs. Attachment of virions to the cell surface via non-specific interactions and CD4 binding can be blocked by inhibitors that include cyanovirin-N, cyclotriazadisulfonamide analogs, PRO 2000, TNX 355 and PRO 542. In addition, BMS 806 can block CD4-induced conformational changes. Env interactions with the coreceptor molecules can be targeted by CCR5 antagonists including SCH-D, maraviroc (UK 427857) and aplaviroc (GW 873140), and the CXCR4 antagonist AMD 070. Fusion of viral and cellular membranes can be inhibited by peptides such as enfuvirtide and tifuvirtide (T 1249). Resistance to inhibitors associated with mutations in Env are observed. Most of the time, single mutations confer only a modest reduction in drug susceptibility. Combination of several mutations is usually required to develop a high-level drug resistance.</text>
</comment>
<dbReference type="GO" id="GO:0016020">
    <property type="term" value="C:membrane"/>
    <property type="evidence" value="ECO:0007669"/>
    <property type="project" value="UniProtKB-UniRule"/>
</dbReference>
<keyword evidence="29 32" id="KW-0899">Viral immunoevasion</keyword>
<evidence type="ECO:0000256" key="7">
    <source>
        <dbReference type="ARBA" id="ARBA00022506"/>
    </source>
</evidence>
<comment type="similarity">
    <text evidence="32">Belongs to the HIV-1 env protein family.</text>
</comment>
<dbReference type="GO" id="GO:0075512">
    <property type="term" value="P:clathrin-dependent endocytosis of virus by host cell"/>
    <property type="evidence" value="ECO:0007669"/>
    <property type="project" value="UniProtKB-UniRule"/>
</dbReference>
<feature type="chain" id="PRO_5023361734" description="Transmembrane protein gp41" evidence="32">
    <location>
        <begin position="519"/>
        <end position="863"/>
    </location>
</feature>
<dbReference type="GO" id="GO:0019082">
    <property type="term" value="P:viral protein processing"/>
    <property type="evidence" value="ECO:0007669"/>
    <property type="project" value="UniProtKB-UniRule"/>
</dbReference>
<evidence type="ECO:0000256" key="31">
    <source>
        <dbReference type="ARBA" id="ARBA00023296"/>
    </source>
</evidence>
<keyword evidence="25 32" id="KW-0472">Membrane</keyword>
<evidence type="ECO:0000256" key="28">
    <source>
        <dbReference type="ARBA" id="ARBA00023180"/>
    </source>
</evidence>
<evidence type="ECO:0000256" key="14">
    <source>
        <dbReference type="ARBA" id="ARBA00022692"/>
    </source>
</evidence>
<evidence type="ECO:0000256" key="19">
    <source>
        <dbReference type="ARBA" id="ARBA00022870"/>
    </source>
</evidence>
<evidence type="ECO:0000256" key="12">
    <source>
        <dbReference type="ARBA" id="ARBA00022595"/>
    </source>
</evidence>
<dbReference type="Gene3D" id="1.20.5.490">
    <property type="entry name" value="Single helix bin"/>
    <property type="match status" value="1"/>
</dbReference>
<keyword evidence="15 32" id="KW-0053">Apoptosis</keyword>
<comment type="function">
    <text evidence="32">Surface protein gp120: Attaches the virus to the host lymphoid cell by binding to the primary receptor CD4. This interaction induces a structural rearrangement creating a high affinity binding site for a chemokine coreceptor like CXCR4 and/or CCR5. Acts as a ligand for CD209/DC-SIGN and CLEC4M/DC-SIGNR, which are respectively found on dendritic cells (DCs), and on endothelial cells of liver sinusoids and lymph node sinuses. These interactions allow capture of viral particles at mucosal surfaces by these cells and subsequent transmission to permissive cells. HIV subverts the migration properties of dendritic cells to gain access to CD4+ T-cells in lymph nodes. Virus transmission to permissive T-cells occurs either in trans (without DCs infection, through viral capture and transmission), or in cis (following DCs productive infection, through the usual CD4-gp120 interaction), thereby inducing a robust infection. In trans infection, bound virions remain infectious over days and it is proposed that they are not degraded, but protected in non-lysosomal acidic organelles within the DCs close to the cell membrane thus contributing to the viral infectious potential during DCs' migration from the periphery to the lymphoid tissues. On arrival at lymphoid tissues, intact virions recycle back to DCs' cell surface allowing virus transmission to CD4+ T-cells.</text>
</comment>
<keyword evidence="31 32" id="KW-1160">Virus entry into host cell</keyword>
<feature type="region of interest" description="MPER; binding to GalCer" evidence="32">
    <location>
        <begin position="669"/>
        <end position="690"/>
    </location>
</feature>
<feature type="transmembrane region" description="Helical" evidence="33">
    <location>
        <begin position="519"/>
        <end position="542"/>
    </location>
</feature>
<gene>
    <name evidence="32 36" type="primary">env</name>
</gene>
<feature type="transmembrane region" description="Helical" evidence="33">
    <location>
        <begin position="685"/>
        <end position="712"/>
    </location>
</feature>
<dbReference type="InterPro" id="IPR037527">
    <property type="entry name" value="Gp160"/>
</dbReference>
<dbReference type="GO" id="GO:0020002">
    <property type="term" value="C:host cell plasma membrane"/>
    <property type="evidence" value="ECO:0007669"/>
    <property type="project" value="UniProtKB-SubCell"/>
</dbReference>
<feature type="region of interest" description="Fusion peptide" evidence="32">
    <location>
        <begin position="519"/>
        <end position="539"/>
    </location>
</feature>
<dbReference type="GO" id="GO:0019062">
    <property type="term" value="P:virion attachment to host cell"/>
    <property type="evidence" value="ECO:0007669"/>
    <property type="project" value="UniProtKB-UniRule"/>
</dbReference>
<evidence type="ECO:0000313" key="36">
    <source>
        <dbReference type="EMBL" id="AKP06590.1"/>
    </source>
</evidence>
<keyword evidence="12 32" id="KW-1162">Viral penetration into host cytoplasm</keyword>
<evidence type="ECO:0000256" key="18">
    <source>
        <dbReference type="ARBA" id="ARBA00022844"/>
    </source>
</evidence>
<evidence type="ECO:0000256" key="27">
    <source>
        <dbReference type="ARBA" id="ARBA00023157"/>
    </source>
</evidence>
<comment type="domain">
    <text evidence="32">The YXXL motif is involved in determining the exact site of viral release at the surface of infected mononuclear cells and promotes endocytosis. YXXL and di-leucine endocytosis motifs interact directly or indirectly with the clathrin adapter complexes, opperate independently, and their activities are not additive.</text>
</comment>
<dbReference type="Proteomes" id="UP000142374">
    <property type="component" value="Genome"/>
</dbReference>
<feature type="short sequence motif" description="Di-leucine internalization motif" evidence="32">
    <location>
        <begin position="862"/>
        <end position="863"/>
    </location>
</feature>
<evidence type="ECO:0000256" key="5">
    <source>
        <dbReference type="ARBA" id="ARBA00004578"/>
    </source>
</evidence>
<evidence type="ECO:0000256" key="11">
    <source>
        <dbReference type="ARBA" id="ARBA00022581"/>
    </source>
</evidence>
<dbReference type="GO" id="GO:0019064">
    <property type="term" value="P:fusion of virus membrane with host plasma membrane"/>
    <property type="evidence" value="ECO:0007669"/>
    <property type="project" value="UniProtKB-UniRule"/>
</dbReference>
<feature type="region of interest" description="V4" evidence="32">
    <location>
        <begin position="393"/>
        <end position="426"/>
    </location>
</feature>
<evidence type="ECO:0000256" key="6">
    <source>
        <dbReference type="ARBA" id="ARBA00004650"/>
    </source>
</evidence>
<evidence type="ECO:0000256" key="26">
    <source>
        <dbReference type="ARBA" id="ARBA00023139"/>
    </source>
</evidence>
<evidence type="ECO:0000256" key="29">
    <source>
        <dbReference type="ARBA" id="ARBA00023280"/>
    </source>
</evidence>
<feature type="short sequence motif" description="YXXL motif; contains endocytosis signal" evidence="32">
    <location>
        <begin position="719"/>
        <end position="722"/>
    </location>
</feature>
<evidence type="ECO:0000256" key="24">
    <source>
        <dbReference type="ARBA" id="ARBA00023054"/>
    </source>
</evidence>
<organismHost>
    <name type="scientific">Homo sapiens</name>
    <name type="common">Human</name>
    <dbReference type="NCBI Taxonomy" id="9606"/>
</organismHost>
<evidence type="ECO:0000256" key="30">
    <source>
        <dbReference type="ARBA" id="ARBA00023288"/>
    </source>
</evidence>
<dbReference type="GO" id="GO:0005198">
    <property type="term" value="F:structural molecule activity"/>
    <property type="evidence" value="ECO:0007669"/>
    <property type="project" value="UniProtKB-UniRule"/>
</dbReference>
<feature type="disulfide bond" evidence="32">
    <location>
        <begin position="386"/>
        <end position="453"/>
    </location>
</feature>
<dbReference type="GO" id="GO:0052031">
    <property type="term" value="P:symbiont-mediated perturbation of host defense response"/>
    <property type="evidence" value="ECO:0007669"/>
    <property type="project" value="UniProtKB-UniRule"/>
</dbReference>
<comment type="PTM">
    <text evidence="32">Specific enzymatic cleavages in vivo yield mature proteins. Envelope glycoproteins are synthesized as a inactive precursor that is heavily N-glycosylated and processed likely by host cell furin in the Golgi to yield the mature SU and TM proteins. The cleavage site between SU and TM requires the minimal sequence [KR]-X-[KR]-R. About 2 of the 9 disulfide bonds of gp41 are reduced by P4HB/PDI, following binding to CD4 receptor.</text>
</comment>
<dbReference type="Pfam" id="PF00517">
    <property type="entry name" value="GP41"/>
    <property type="match status" value="1"/>
</dbReference>
<dbReference type="EMBL" id="KP718920">
    <property type="protein sequence ID" value="AKP06590.1"/>
    <property type="molecule type" value="Genomic_DNA"/>
</dbReference>
<dbReference type="InterPro" id="IPR036377">
    <property type="entry name" value="Gp120_core_sf"/>
</dbReference>
<comment type="function">
    <text evidence="32">Transmembrane protein gp41: Acts as a class I viral fusion protein. Under the current model, the protein has at least 3 conformational states: pre-fusion native state, pre-hairpin intermediate state, and post-fusion hairpin state. During fusion of viral and target intracellular membranes, the coiled coil regions (heptad repeats) assume a trimer-of-hairpins structure, positioning the fusion peptide in close proximity to the C-terminal region of the ectodomain. The formation of this structure appears to drive apposition and subsequent fusion of viral and target cell membranes. Complete fusion occurs in host cell endosomes and is dynamin-dependent, however some lipid transfer might occur at the plasma membrane. The virus undergoes clathrin-dependent internalization long before endosomal fusion, thus minimizing the surface exposure of conserved viral epitopes during fusion and reducing the efficacy of inhibitors targeting these epitopes. Membranes fusion leads to delivery of the nucleocapsid into the cytoplasm.</text>
</comment>
<evidence type="ECO:0000313" key="37">
    <source>
        <dbReference type="Proteomes" id="UP000142374"/>
    </source>
</evidence>
<keyword evidence="13 32" id="KW-0165">Cleavage on pair of basic residues</keyword>
<keyword evidence="7 32" id="KW-1168">Fusion of virus membrane with host membrane</keyword>